<organism evidence="11 12">
    <name type="scientific">Paraglaciecola polaris LMG 21857</name>
    <dbReference type="NCBI Taxonomy" id="1129793"/>
    <lineage>
        <taxon>Bacteria</taxon>
        <taxon>Pseudomonadati</taxon>
        <taxon>Pseudomonadota</taxon>
        <taxon>Gammaproteobacteria</taxon>
        <taxon>Alteromonadales</taxon>
        <taxon>Alteromonadaceae</taxon>
        <taxon>Paraglaciecola</taxon>
    </lineage>
</organism>
<keyword evidence="12" id="KW-1185">Reference proteome</keyword>
<dbReference type="GO" id="GO:0016887">
    <property type="term" value="F:ATP hydrolysis activity"/>
    <property type="evidence" value="ECO:0007669"/>
    <property type="project" value="InterPro"/>
</dbReference>
<evidence type="ECO:0000259" key="10">
    <source>
        <dbReference type="PROSITE" id="PS50929"/>
    </source>
</evidence>
<feature type="transmembrane region" description="Helical" evidence="8">
    <location>
        <begin position="174"/>
        <end position="192"/>
    </location>
</feature>
<dbReference type="InterPro" id="IPR003439">
    <property type="entry name" value="ABC_transporter-like_ATP-bd"/>
</dbReference>
<dbReference type="Pfam" id="PF00664">
    <property type="entry name" value="ABC_membrane"/>
    <property type="match status" value="1"/>
</dbReference>
<dbReference type="InterPro" id="IPR017871">
    <property type="entry name" value="ABC_transporter-like_CS"/>
</dbReference>
<feature type="domain" description="ABC transmembrane type-1" evidence="10">
    <location>
        <begin position="34"/>
        <end position="321"/>
    </location>
</feature>
<keyword evidence="4" id="KW-0547">Nucleotide-binding</keyword>
<dbReference type="SMART" id="SM00382">
    <property type="entry name" value="AAA"/>
    <property type="match status" value="1"/>
</dbReference>
<keyword evidence="2" id="KW-0813">Transport</keyword>
<reference evidence="12" key="1">
    <citation type="journal article" date="2014" name="Environ. Microbiol.">
        <title>Comparative genomics of the marine bacterial genus Glaciecola reveals the high degree of genomic diversity and genomic characteristic for cold adaptation.</title>
        <authorList>
            <person name="Qin Q.L."/>
            <person name="Xie B.B."/>
            <person name="Yu Y."/>
            <person name="Shu Y.L."/>
            <person name="Rong J.C."/>
            <person name="Zhang Y.J."/>
            <person name="Zhao D.L."/>
            <person name="Chen X.L."/>
            <person name="Zhang X.Y."/>
            <person name="Chen B."/>
            <person name="Zhou B.C."/>
            <person name="Zhang Y.Z."/>
        </authorList>
    </citation>
    <scope>NUCLEOTIDE SEQUENCE [LARGE SCALE GENOMIC DNA]</scope>
    <source>
        <strain evidence="12">LMG 21857</strain>
    </source>
</reference>
<dbReference type="Gene3D" id="1.20.1560.10">
    <property type="entry name" value="ABC transporter type 1, transmembrane domain"/>
    <property type="match status" value="1"/>
</dbReference>
<comment type="subcellular location">
    <subcellularLocation>
        <location evidence="1">Cell membrane</location>
        <topology evidence="1">Multi-pass membrane protein</topology>
    </subcellularLocation>
</comment>
<dbReference type="AlphaFoldDB" id="K6YF65"/>
<evidence type="ECO:0000256" key="6">
    <source>
        <dbReference type="ARBA" id="ARBA00022989"/>
    </source>
</evidence>
<comment type="caution">
    <text evidence="11">The sequence shown here is derived from an EMBL/GenBank/DDBJ whole genome shotgun (WGS) entry which is preliminary data.</text>
</comment>
<dbReference type="SUPFAM" id="SSF90123">
    <property type="entry name" value="ABC transporter transmembrane region"/>
    <property type="match status" value="1"/>
</dbReference>
<dbReference type="Gene3D" id="3.40.50.300">
    <property type="entry name" value="P-loop containing nucleotide triphosphate hydrolases"/>
    <property type="match status" value="1"/>
</dbReference>
<keyword evidence="5 11" id="KW-0067">ATP-binding</keyword>
<evidence type="ECO:0000256" key="2">
    <source>
        <dbReference type="ARBA" id="ARBA00022448"/>
    </source>
</evidence>
<feature type="transmembrane region" description="Helical" evidence="8">
    <location>
        <begin position="147"/>
        <end position="168"/>
    </location>
</feature>
<dbReference type="GO" id="GO:0034040">
    <property type="term" value="F:ATPase-coupled lipid transmembrane transporter activity"/>
    <property type="evidence" value="ECO:0007669"/>
    <property type="project" value="TreeGrafter"/>
</dbReference>
<dbReference type="InterPro" id="IPR036640">
    <property type="entry name" value="ABC1_TM_sf"/>
</dbReference>
<keyword evidence="3 8" id="KW-0812">Transmembrane</keyword>
<dbReference type="GO" id="GO:0005886">
    <property type="term" value="C:plasma membrane"/>
    <property type="evidence" value="ECO:0007669"/>
    <property type="project" value="UniProtKB-SubCell"/>
</dbReference>
<feature type="transmembrane region" description="Helical" evidence="8">
    <location>
        <begin position="33"/>
        <end position="54"/>
    </location>
</feature>
<dbReference type="OrthoDB" id="9782586at2"/>
<evidence type="ECO:0000256" key="7">
    <source>
        <dbReference type="ARBA" id="ARBA00023136"/>
    </source>
</evidence>
<evidence type="ECO:0000256" key="8">
    <source>
        <dbReference type="SAM" id="Phobius"/>
    </source>
</evidence>
<dbReference type="PROSITE" id="PS50929">
    <property type="entry name" value="ABC_TM1F"/>
    <property type="match status" value="1"/>
</dbReference>
<accession>K6YF65</accession>
<keyword evidence="7 8" id="KW-0472">Membrane</keyword>
<feature type="domain" description="ABC transporter" evidence="9">
    <location>
        <begin position="355"/>
        <end position="589"/>
    </location>
</feature>
<proteinExistence type="predicted"/>
<dbReference type="Pfam" id="PF00005">
    <property type="entry name" value="ABC_tran"/>
    <property type="match status" value="1"/>
</dbReference>
<dbReference type="PROSITE" id="PS50893">
    <property type="entry name" value="ABC_TRANSPORTER_2"/>
    <property type="match status" value="1"/>
</dbReference>
<dbReference type="SUPFAM" id="SSF52540">
    <property type="entry name" value="P-loop containing nucleoside triphosphate hydrolases"/>
    <property type="match status" value="1"/>
</dbReference>
<feature type="transmembrane region" description="Helical" evidence="8">
    <location>
        <begin position="260"/>
        <end position="284"/>
    </location>
</feature>
<dbReference type="GO" id="GO:0005524">
    <property type="term" value="F:ATP binding"/>
    <property type="evidence" value="ECO:0007669"/>
    <property type="project" value="UniProtKB-KW"/>
</dbReference>
<dbReference type="GO" id="GO:0140359">
    <property type="term" value="F:ABC-type transporter activity"/>
    <property type="evidence" value="ECO:0007669"/>
    <property type="project" value="InterPro"/>
</dbReference>
<evidence type="ECO:0000256" key="4">
    <source>
        <dbReference type="ARBA" id="ARBA00022741"/>
    </source>
</evidence>
<dbReference type="FunFam" id="3.40.50.300:FF:000186">
    <property type="entry name" value="ATP-binding cassette sub-family B member 7, mitochondrial"/>
    <property type="match status" value="1"/>
</dbReference>
<dbReference type="InterPro" id="IPR003593">
    <property type="entry name" value="AAA+_ATPase"/>
</dbReference>
<keyword evidence="6 8" id="KW-1133">Transmembrane helix</keyword>
<evidence type="ECO:0000256" key="3">
    <source>
        <dbReference type="ARBA" id="ARBA00022692"/>
    </source>
</evidence>
<dbReference type="Proteomes" id="UP000006322">
    <property type="component" value="Unassembled WGS sequence"/>
</dbReference>
<evidence type="ECO:0000256" key="5">
    <source>
        <dbReference type="ARBA" id="ARBA00022840"/>
    </source>
</evidence>
<evidence type="ECO:0000259" key="9">
    <source>
        <dbReference type="PROSITE" id="PS50893"/>
    </source>
</evidence>
<dbReference type="InterPro" id="IPR011527">
    <property type="entry name" value="ABC1_TM_dom"/>
</dbReference>
<dbReference type="InterPro" id="IPR027417">
    <property type="entry name" value="P-loop_NTPase"/>
</dbReference>
<evidence type="ECO:0000256" key="1">
    <source>
        <dbReference type="ARBA" id="ARBA00004651"/>
    </source>
</evidence>
<dbReference type="CDD" id="cd18582">
    <property type="entry name" value="ABC_6TM_ATM1_ABCB7"/>
    <property type="match status" value="1"/>
</dbReference>
<feature type="transmembrane region" description="Helical" evidence="8">
    <location>
        <begin position="296"/>
        <end position="316"/>
    </location>
</feature>
<feature type="transmembrane region" description="Helical" evidence="8">
    <location>
        <begin position="69"/>
        <end position="91"/>
    </location>
</feature>
<evidence type="ECO:0000313" key="12">
    <source>
        <dbReference type="Proteomes" id="UP000006322"/>
    </source>
</evidence>
<dbReference type="STRING" id="1129793.GPLA_0451"/>
<dbReference type="PANTHER" id="PTHR24221:SF632">
    <property type="entry name" value="ATP-DEPENDENT LIPID A-CORE FLIPPASE"/>
    <property type="match status" value="1"/>
</dbReference>
<name>K6YF65_9ALTE</name>
<sequence length="595" mass="66536">MRSKQQTQIEDVTFNWRVVRQLWPYLLEFKSRVFLAMLCLIAAKVASIGLPFILKHAVDTLNAKDTESTLVLVPFALIAAYGLLRLANVLFGEIRDTLFGRVTERAMRRISLQVFEHLHKLDLDYHLNRQTGGLSRDIERGTSGVSFLMRFLVFNIVPTLLEIIAVVGVLFYNYGWSFAFIILLSVISYVGFSVKATHWRTEFVRAVNQADSLSNTRAIDSLLNYETVKYFNNEQYEASRYDVALADWEVARRKNRLSLFALNGGQATIIAIAMTSMMAVAAYYVAKGTMTIGDFVLINAFTMQIFMPLNFLGFVYREIRGALANIENLFTLLSKAPSVLDDKEAAPLNVNKGKIRFEQINFGYEPDRQILHNVSFDVPAGKKVAIVGPSGAGKSTVIKLLFRFYEANSGEIYIDGQPISKVNQASLREAIGIVPQDTVLFNDSIFENIRYGKPSASDDEVNDAIRHAHLSLFINSLPKGKDTQVGERGLKLSGGEKQRVAIARTILKGAPILLFDEATSSLDSQSEQAILSAFREIAIGHTSLVIAHRLSTIVDADSIIVLQDGRVVEQGEHHKLLAQKGPYYHLWNTQQKVNS</sequence>
<dbReference type="PANTHER" id="PTHR24221">
    <property type="entry name" value="ATP-BINDING CASSETTE SUB-FAMILY B"/>
    <property type="match status" value="1"/>
</dbReference>
<dbReference type="EMBL" id="BAER01000017">
    <property type="protein sequence ID" value="GAC31369.1"/>
    <property type="molecule type" value="Genomic_DNA"/>
</dbReference>
<dbReference type="PROSITE" id="PS00211">
    <property type="entry name" value="ABC_TRANSPORTER_1"/>
    <property type="match status" value="1"/>
</dbReference>
<dbReference type="InterPro" id="IPR039421">
    <property type="entry name" value="Type_1_exporter"/>
</dbReference>
<dbReference type="RefSeq" id="WP_007103175.1">
    <property type="nucleotide sequence ID" value="NZ_BAER01000017.1"/>
</dbReference>
<gene>
    <name evidence="11" type="ORF">GPLA_0451</name>
</gene>
<protein>
    <submittedName>
        <fullName evidence="11">ATP-binding cassette, subfamily B, bacterial</fullName>
    </submittedName>
</protein>
<evidence type="ECO:0000313" key="11">
    <source>
        <dbReference type="EMBL" id="GAC31369.1"/>
    </source>
</evidence>